<dbReference type="InterPro" id="IPR011006">
    <property type="entry name" value="CheY-like_superfamily"/>
</dbReference>
<dbReference type="AlphaFoldDB" id="A0AAP9XY58"/>
<reference evidence="2" key="2">
    <citation type="submission" date="2022-06" db="EMBL/GenBank/DDBJ databases">
        <title>Draft genome sequence of Burkholderia glumae strain GR20004 isolated from rice panicle showing bacterial panicle blight.</title>
        <authorList>
            <person name="Choi S.Y."/>
            <person name="Lee Y.H."/>
        </authorList>
    </citation>
    <scope>NUCLEOTIDE SEQUENCE</scope>
    <source>
        <strain evidence="2">GR20004</strain>
    </source>
</reference>
<accession>A0AAP9XY58</accession>
<dbReference type="Proteomes" id="UP001056386">
    <property type="component" value="Chromosome 2"/>
</dbReference>
<evidence type="ECO:0000313" key="4">
    <source>
        <dbReference type="Proteomes" id="UP001056386"/>
    </source>
</evidence>
<dbReference type="GeneID" id="45698773"/>
<proteinExistence type="predicted"/>
<gene>
    <name evidence="1" type="ORF">I6H06_04000</name>
    <name evidence="2" type="ORF">NFI99_00785</name>
</gene>
<sequence>MKILIIANHPIIKFGLKEIIGEIPGYDVIEIDELERRSLDLLSKQEFDIAIVDLPMSDQSSPIDFALIEDVSRNSPASEFIILTASDNPIALRKLDSLQPSGMVSKSDPLSCISEALGAISIGKRYHSPTVRKHLAIF</sequence>
<dbReference type="SUPFAM" id="SSF52172">
    <property type="entry name" value="CheY-like"/>
    <property type="match status" value="1"/>
</dbReference>
<dbReference type="Proteomes" id="UP000594892">
    <property type="component" value="Chromosome 1"/>
</dbReference>
<dbReference type="EMBL" id="CP065600">
    <property type="protein sequence ID" value="QPQ90901.1"/>
    <property type="molecule type" value="Genomic_DNA"/>
</dbReference>
<keyword evidence="4" id="KW-1185">Reference proteome</keyword>
<dbReference type="RefSeq" id="WP_157384073.1">
    <property type="nucleotide sequence ID" value="NZ_CP021075.1"/>
</dbReference>
<evidence type="ECO:0000313" key="1">
    <source>
        <dbReference type="EMBL" id="QPQ90901.1"/>
    </source>
</evidence>
<evidence type="ECO:0000313" key="3">
    <source>
        <dbReference type="Proteomes" id="UP000594892"/>
    </source>
</evidence>
<organism evidence="1 3">
    <name type="scientific">Burkholderia glumae</name>
    <name type="common">Pseudomonas glumae</name>
    <dbReference type="NCBI Taxonomy" id="337"/>
    <lineage>
        <taxon>Bacteria</taxon>
        <taxon>Pseudomonadati</taxon>
        <taxon>Pseudomonadota</taxon>
        <taxon>Betaproteobacteria</taxon>
        <taxon>Burkholderiales</taxon>
        <taxon>Burkholderiaceae</taxon>
        <taxon>Burkholderia</taxon>
    </lineage>
</organism>
<evidence type="ECO:0000313" key="2">
    <source>
        <dbReference type="EMBL" id="USS43063.1"/>
    </source>
</evidence>
<dbReference type="Gene3D" id="3.40.50.2300">
    <property type="match status" value="1"/>
</dbReference>
<dbReference type="EMBL" id="CP099583">
    <property type="protein sequence ID" value="USS43063.1"/>
    <property type="molecule type" value="Genomic_DNA"/>
</dbReference>
<reference evidence="1 3" key="1">
    <citation type="submission" date="2020-12" db="EMBL/GenBank/DDBJ databases">
        <title>FDA dAtabase for Regulatory Grade micrObial Sequences (FDA-ARGOS): Supporting development and validation of Infectious Disease Dx tests.</title>
        <authorList>
            <person name="Minogue T."/>
            <person name="Wolcott M."/>
            <person name="Wasieloski L."/>
            <person name="Aguilar W."/>
            <person name="Moore D."/>
            <person name="Jaissle J."/>
            <person name="Tallon L."/>
            <person name="Sadzewicz L."/>
            <person name="Zhao X."/>
            <person name="Boylan J."/>
            <person name="Ott S."/>
            <person name="Bowen H."/>
            <person name="Vavikolanu K."/>
            <person name="Mehta A."/>
            <person name="Aluvathingal J."/>
            <person name="Nadendla S."/>
            <person name="Yan Y."/>
            <person name="Sichtig H."/>
        </authorList>
    </citation>
    <scope>NUCLEOTIDE SEQUENCE [LARGE SCALE GENOMIC DNA]</scope>
    <source>
        <strain evidence="1 3">FDAARGOS_949</strain>
    </source>
</reference>
<name>A0AAP9XY58_BURGL</name>
<protein>
    <submittedName>
        <fullName evidence="1">Response regulator transcription factor</fullName>
    </submittedName>
</protein>